<feature type="transmembrane region" description="Helical" evidence="1">
    <location>
        <begin position="20"/>
        <end position="41"/>
    </location>
</feature>
<feature type="transmembrane region" description="Helical" evidence="1">
    <location>
        <begin position="681"/>
        <end position="706"/>
    </location>
</feature>
<feature type="transmembrane region" description="Helical" evidence="1">
    <location>
        <begin position="47"/>
        <end position="69"/>
    </location>
</feature>
<feature type="transmembrane region" description="Helical" evidence="1">
    <location>
        <begin position="115"/>
        <end position="138"/>
    </location>
</feature>
<feature type="transmembrane region" description="Helical" evidence="1">
    <location>
        <begin position="621"/>
        <end position="638"/>
    </location>
</feature>
<keyword evidence="3" id="KW-1185">Reference proteome</keyword>
<dbReference type="Gene3D" id="3.40.50.150">
    <property type="entry name" value="Vaccinia Virus protein VP39"/>
    <property type="match status" value="1"/>
</dbReference>
<evidence type="ECO:0008006" key="4">
    <source>
        <dbReference type="Google" id="ProtNLM"/>
    </source>
</evidence>
<feature type="transmembrane region" description="Helical" evidence="1">
    <location>
        <begin position="650"/>
        <end position="669"/>
    </location>
</feature>
<feature type="transmembrane region" description="Helical" evidence="1">
    <location>
        <begin position="574"/>
        <end position="600"/>
    </location>
</feature>
<feature type="transmembrane region" description="Helical" evidence="1">
    <location>
        <begin position="712"/>
        <end position="735"/>
    </location>
</feature>
<feature type="transmembrane region" description="Helical" evidence="1">
    <location>
        <begin position="202"/>
        <end position="219"/>
    </location>
</feature>
<dbReference type="OrthoDB" id="8540330at2"/>
<dbReference type="Proteomes" id="UP000295375">
    <property type="component" value="Unassembled WGS sequence"/>
</dbReference>
<name>A0A4R6UHB9_9GAMM</name>
<comment type="caution">
    <text evidence="2">The sequence shown here is derived from an EMBL/GenBank/DDBJ whole genome shotgun (WGS) entry which is preliminary data.</text>
</comment>
<protein>
    <recommendedName>
        <fullName evidence="4">Spermidine synthase</fullName>
    </recommendedName>
</protein>
<dbReference type="EMBL" id="SNYM01000014">
    <property type="protein sequence ID" value="TDQ46250.1"/>
    <property type="molecule type" value="Genomic_DNA"/>
</dbReference>
<feature type="transmembrane region" description="Helical" evidence="1">
    <location>
        <begin position="772"/>
        <end position="790"/>
    </location>
</feature>
<gene>
    <name evidence="2" type="ORF">EV696_11435</name>
</gene>
<organism evidence="2 3">
    <name type="scientific">Permianibacter aggregans</name>
    <dbReference type="NCBI Taxonomy" id="1510150"/>
    <lineage>
        <taxon>Bacteria</taxon>
        <taxon>Pseudomonadati</taxon>
        <taxon>Pseudomonadota</taxon>
        <taxon>Gammaproteobacteria</taxon>
        <taxon>Pseudomonadales</taxon>
        <taxon>Pseudomonadaceae</taxon>
        <taxon>Permianibacter</taxon>
    </lineage>
</organism>
<feature type="transmembrane region" description="Helical" evidence="1">
    <location>
        <begin position="81"/>
        <end position="103"/>
    </location>
</feature>
<proteinExistence type="predicted"/>
<reference evidence="2 3" key="1">
    <citation type="submission" date="2019-03" db="EMBL/GenBank/DDBJ databases">
        <title>Genomic Encyclopedia of Type Strains, Phase IV (KMG-IV): sequencing the most valuable type-strain genomes for metagenomic binning, comparative biology and taxonomic classification.</title>
        <authorList>
            <person name="Goeker M."/>
        </authorList>
    </citation>
    <scope>NUCLEOTIDE SEQUENCE [LARGE SCALE GENOMIC DNA]</scope>
    <source>
        <strain evidence="2 3">DSM 103792</strain>
    </source>
</reference>
<feature type="transmembrane region" description="Helical" evidence="1">
    <location>
        <begin position="150"/>
        <end position="169"/>
    </location>
</feature>
<keyword evidence="1" id="KW-1133">Transmembrane helix</keyword>
<dbReference type="AlphaFoldDB" id="A0A4R6UHB9"/>
<dbReference type="InterPro" id="IPR029063">
    <property type="entry name" value="SAM-dependent_MTases_sf"/>
</dbReference>
<keyword evidence="1" id="KW-0812">Transmembrane</keyword>
<evidence type="ECO:0000256" key="1">
    <source>
        <dbReference type="SAM" id="Phobius"/>
    </source>
</evidence>
<sequence length="791" mass="87520">MNSNKRALISTRSLRPPYAFIALISAAMLAYQLLLMRLLAIVHWHHFAGLVISLALLGFAVSGTLMSVLSRRQLNFSSWFFLAQISFALTAFASFLIAQSLPFNALALLWDNWQLVYWLAIYAALALPFLAAGFAIVLSLTAFPTDTGKLYAADLIGAGVGAILLLFSLQHWLPMQVLLGLSLLVLLAAAVFAASAQRWAQLLAALLMVSVLLLLPGEWKTRQLSEYKPLPQTLLVPGSRIVSERSNALALLSLVDSGKIPFRYAPDLSLLNTAPIPQQLALFADGEIEGALSHYNGEKSTLDFLQHIPAALPYFLQPKAVHQVLVLGSPGIYLLLAERFDVPMISIVSANPALRDWYQHEFAEFVGRAHWQSQVQWSSEHPRIFLARTPTRFDLIQFSVDQASGIAEHYLYTLEALNTAWQRLHDNGWLSLHLPLRQPPLALLKMLAMSRQMLRDNGVADPAAQIIVVQGVRSVQLLIGRQPPTSEQLSALQRFTASNAFQLLWPMLSKSTLPLQTDIAMMMSGNAEAFIERYPFELRAASDDRPYFFHFFQYQSALSLFALREQGGLALLDWAYPLLWLSLLQALLLSGLLVLLPLYCLKPKVKPISHENRWPRWRQSGYFLCIGLAFMALEIAFIQKYRLLLGEPLYAAAVVLASILIGAGIGSYYSAGREHKLRAQAFVWLLCIALLQLWLWLAASGSLLALPLAMRWLLAMALMLPLAFWMGVPMPLGLAKAAAVSPHRLPIAWAVNGSASVIGALASNLLAIETGFTGIIVAALLLYAAAAWLYR</sequence>
<evidence type="ECO:0000313" key="3">
    <source>
        <dbReference type="Proteomes" id="UP000295375"/>
    </source>
</evidence>
<feature type="transmembrane region" description="Helical" evidence="1">
    <location>
        <begin position="175"/>
        <end position="195"/>
    </location>
</feature>
<accession>A0A4R6UHB9</accession>
<evidence type="ECO:0000313" key="2">
    <source>
        <dbReference type="EMBL" id="TDQ46250.1"/>
    </source>
</evidence>
<keyword evidence="1" id="KW-0472">Membrane</keyword>
<dbReference type="RefSeq" id="WP_133591932.1">
    <property type="nucleotide sequence ID" value="NZ_CP037953.1"/>
</dbReference>
<feature type="transmembrane region" description="Helical" evidence="1">
    <location>
        <begin position="747"/>
        <end position="766"/>
    </location>
</feature>